<keyword evidence="2" id="KW-0732">Signal</keyword>
<dbReference type="Proteomes" id="UP000261284">
    <property type="component" value="Unassembled WGS sequence"/>
</dbReference>
<feature type="signal peptide" evidence="2">
    <location>
        <begin position="1"/>
        <end position="21"/>
    </location>
</feature>
<proteinExistence type="predicted"/>
<comment type="caution">
    <text evidence="3">The sequence shown here is derived from an EMBL/GenBank/DDBJ whole genome shotgun (WGS) entry which is preliminary data.</text>
</comment>
<dbReference type="PROSITE" id="PS51257">
    <property type="entry name" value="PROKAR_LIPOPROTEIN"/>
    <property type="match status" value="1"/>
</dbReference>
<gene>
    <name evidence="3" type="ORF">DXN05_09615</name>
</gene>
<organism evidence="3 4">
    <name type="scientific">Deminuibacter soli</name>
    <dbReference type="NCBI Taxonomy" id="2291815"/>
    <lineage>
        <taxon>Bacteria</taxon>
        <taxon>Pseudomonadati</taxon>
        <taxon>Bacteroidota</taxon>
        <taxon>Chitinophagia</taxon>
        <taxon>Chitinophagales</taxon>
        <taxon>Chitinophagaceae</taxon>
        <taxon>Deminuibacter</taxon>
    </lineage>
</organism>
<reference evidence="3 4" key="1">
    <citation type="submission" date="2018-08" db="EMBL/GenBank/DDBJ databases">
        <title>Chitinophagaceae sp. K23C18032701, a novel bacterium isolated from forest soil.</title>
        <authorList>
            <person name="Wang C."/>
        </authorList>
    </citation>
    <scope>NUCLEOTIDE SEQUENCE [LARGE SCALE GENOMIC DNA]</scope>
    <source>
        <strain evidence="3 4">K23C18032701</strain>
    </source>
</reference>
<protein>
    <submittedName>
        <fullName evidence="3">Uncharacterized protein</fullName>
    </submittedName>
</protein>
<evidence type="ECO:0000256" key="2">
    <source>
        <dbReference type="SAM" id="SignalP"/>
    </source>
</evidence>
<accession>A0A3E1NM83</accession>
<keyword evidence="4" id="KW-1185">Reference proteome</keyword>
<evidence type="ECO:0000256" key="1">
    <source>
        <dbReference type="SAM" id="MobiDB-lite"/>
    </source>
</evidence>
<dbReference type="AlphaFoldDB" id="A0A3E1NM83"/>
<name>A0A3E1NM83_9BACT</name>
<evidence type="ECO:0000313" key="3">
    <source>
        <dbReference type="EMBL" id="RFM29011.1"/>
    </source>
</evidence>
<feature type="chain" id="PRO_5017784721" evidence="2">
    <location>
        <begin position="22"/>
        <end position="82"/>
    </location>
</feature>
<dbReference type="RefSeq" id="WP_116846996.1">
    <property type="nucleotide sequence ID" value="NZ_QTJU01000002.1"/>
</dbReference>
<sequence>MQRFFLLIISVLLLTSCSKMKALKKAGTKIRVTVFMCTHKLPAEATEETAPVTEQDATLQAPSVSSPSVPSRYNWDAKMAIW</sequence>
<dbReference type="EMBL" id="QTJU01000002">
    <property type="protein sequence ID" value="RFM29011.1"/>
    <property type="molecule type" value="Genomic_DNA"/>
</dbReference>
<feature type="region of interest" description="Disordered" evidence="1">
    <location>
        <begin position="46"/>
        <end position="70"/>
    </location>
</feature>
<evidence type="ECO:0000313" key="4">
    <source>
        <dbReference type="Proteomes" id="UP000261284"/>
    </source>
</evidence>